<protein>
    <submittedName>
        <fullName evidence="6">Biotin/lipoyl-binding protein</fullName>
    </submittedName>
</protein>
<feature type="domain" description="YknX-like barrel-sandwich hybrid" evidence="4">
    <location>
        <begin position="72"/>
        <end position="244"/>
    </location>
</feature>
<evidence type="ECO:0000313" key="7">
    <source>
        <dbReference type="Proteomes" id="UP001229251"/>
    </source>
</evidence>
<comment type="caution">
    <text evidence="6">The sequence shown here is derived from an EMBL/GenBank/DDBJ whole genome shotgun (WGS) entry which is preliminary data.</text>
</comment>
<reference evidence="6" key="1">
    <citation type="submission" date="2023-05" db="EMBL/GenBank/DDBJ databases">
        <title>Cataloging the Phylogenetic Diversity of Human Bladder Bacteria.</title>
        <authorList>
            <person name="Du J."/>
        </authorList>
    </citation>
    <scope>NUCLEOTIDE SEQUENCE</scope>
    <source>
        <strain evidence="6">UMB1231</strain>
    </source>
</reference>
<dbReference type="Gene3D" id="2.40.420.20">
    <property type="match status" value="1"/>
</dbReference>
<dbReference type="PANTHER" id="PTHR30469:SF15">
    <property type="entry name" value="HLYD FAMILY OF SECRETION PROTEINS"/>
    <property type="match status" value="1"/>
</dbReference>
<dbReference type="GO" id="GO:0015562">
    <property type="term" value="F:efflux transmembrane transporter activity"/>
    <property type="evidence" value="ECO:0007669"/>
    <property type="project" value="TreeGrafter"/>
</dbReference>
<dbReference type="Pfam" id="PF25989">
    <property type="entry name" value="YknX_C"/>
    <property type="match status" value="1"/>
</dbReference>
<dbReference type="RefSeq" id="WP_006908325.1">
    <property type="nucleotide sequence ID" value="NZ_JASOOE010000012.1"/>
</dbReference>
<dbReference type="GO" id="GO:1990281">
    <property type="term" value="C:efflux pump complex"/>
    <property type="evidence" value="ECO:0007669"/>
    <property type="project" value="TreeGrafter"/>
</dbReference>
<keyword evidence="3" id="KW-1133">Transmembrane helix</keyword>
<sequence>MKLKKGAFIGIGIGLVTLSLLAFFINQFVKGTQAGNEAEMPNIDSTGYQVMDLYPQDPVTIDGTVQLVADNSYFYDAEKGQIDQILVQDGQQVKKGDLLYKYIQTGDLQHDIEDALREQTRLYNDRNRLIDNLSKQTGLLYNYQGDTLQGYWAKDGQYYYYVSELIGKSGQPLVSETPLDEEAYQSQVNSIQTAGQEDPAAAAKDQIRQVNQQIEDVEIKLQRLYEKQRGEVRAEYDGKVILNPDGKTSNSVPLVRIISQGVQIKGSVTEYEFYLLAKDIPVQIYINAEDRYVSGTLVRYDEIPPASSAPSQQDSGNNATASESNLAGGSSSTQFGFTVSPDEFIQPGFTVKVQITPTGLVLPQEAILEEDGHSYVFIYQEGIVHKKEVDLENQGLQRVVQSGLEEGQQVVLNPFDLKDGQKIEVMQLGGMDEDNQSGAMSPPSGF</sequence>
<feature type="domain" description="YknX-like C-terminal permuted SH3-like" evidence="5">
    <location>
        <begin position="359"/>
        <end position="425"/>
    </location>
</feature>
<evidence type="ECO:0000256" key="2">
    <source>
        <dbReference type="SAM" id="MobiDB-lite"/>
    </source>
</evidence>
<keyword evidence="1" id="KW-0175">Coiled coil</keyword>
<evidence type="ECO:0000313" key="6">
    <source>
        <dbReference type="EMBL" id="MDK7187642.1"/>
    </source>
</evidence>
<feature type="coiled-coil region" evidence="1">
    <location>
        <begin position="200"/>
        <end position="227"/>
    </location>
</feature>
<dbReference type="PANTHER" id="PTHR30469">
    <property type="entry name" value="MULTIDRUG RESISTANCE PROTEIN MDTA"/>
    <property type="match status" value="1"/>
</dbReference>
<gene>
    <name evidence="6" type="ORF">QP433_06580</name>
</gene>
<feature type="transmembrane region" description="Helical" evidence="3">
    <location>
        <begin position="7"/>
        <end position="25"/>
    </location>
</feature>
<feature type="region of interest" description="Disordered" evidence="2">
    <location>
        <begin position="304"/>
        <end position="332"/>
    </location>
</feature>
<proteinExistence type="predicted"/>
<dbReference type="EMBL" id="JASOOE010000012">
    <property type="protein sequence ID" value="MDK7187642.1"/>
    <property type="molecule type" value="Genomic_DNA"/>
</dbReference>
<evidence type="ECO:0000259" key="4">
    <source>
        <dbReference type="Pfam" id="PF25984"/>
    </source>
</evidence>
<keyword evidence="3" id="KW-0472">Membrane</keyword>
<dbReference type="Pfam" id="PF25984">
    <property type="entry name" value="BSH_YknX"/>
    <property type="match status" value="1"/>
</dbReference>
<evidence type="ECO:0000256" key="3">
    <source>
        <dbReference type="SAM" id="Phobius"/>
    </source>
</evidence>
<evidence type="ECO:0000256" key="1">
    <source>
        <dbReference type="SAM" id="Coils"/>
    </source>
</evidence>
<dbReference type="InterPro" id="IPR058637">
    <property type="entry name" value="YknX-like_C"/>
</dbReference>
<dbReference type="Proteomes" id="UP001229251">
    <property type="component" value="Unassembled WGS sequence"/>
</dbReference>
<dbReference type="InterPro" id="IPR058639">
    <property type="entry name" value="BSH_YknX-like"/>
</dbReference>
<feature type="compositionally biased region" description="Low complexity" evidence="2">
    <location>
        <begin position="304"/>
        <end position="313"/>
    </location>
</feature>
<feature type="compositionally biased region" description="Polar residues" evidence="2">
    <location>
        <begin position="314"/>
        <end position="332"/>
    </location>
</feature>
<name>A0AAJ1Q4R5_9LACT</name>
<evidence type="ECO:0000259" key="5">
    <source>
        <dbReference type="Pfam" id="PF25989"/>
    </source>
</evidence>
<organism evidence="6 7">
    <name type="scientific">Facklamia hominis</name>
    <dbReference type="NCBI Taxonomy" id="178214"/>
    <lineage>
        <taxon>Bacteria</taxon>
        <taxon>Bacillati</taxon>
        <taxon>Bacillota</taxon>
        <taxon>Bacilli</taxon>
        <taxon>Lactobacillales</taxon>
        <taxon>Aerococcaceae</taxon>
        <taxon>Facklamia</taxon>
    </lineage>
</organism>
<accession>A0AAJ1Q4R5</accession>
<keyword evidence="3" id="KW-0812">Transmembrane</keyword>
<dbReference type="AlphaFoldDB" id="A0AAJ1Q4R5"/>